<dbReference type="InterPro" id="IPR014026">
    <property type="entry name" value="UDP-Glc/GDP-Man_DH_dimer"/>
</dbReference>
<name>A0A9P8MY06_9HYPO</name>
<dbReference type="SUPFAM" id="SSF51735">
    <property type="entry name" value="NAD(P)-binding Rossmann-fold domains"/>
    <property type="match status" value="1"/>
</dbReference>
<dbReference type="SUPFAM" id="SSF52413">
    <property type="entry name" value="UDP-glucose/GDP-mannose dehydrogenase C-terminal domain"/>
    <property type="match status" value="1"/>
</dbReference>
<dbReference type="InterPro" id="IPR001732">
    <property type="entry name" value="UDP-Glc/GDP-Man_DH_N"/>
</dbReference>
<dbReference type="Pfam" id="PF00984">
    <property type="entry name" value="UDPG_MGDP_dh"/>
    <property type="match status" value="1"/>
</dbReference>
<dbReference type="GO" id="GO:0016616">
    <property type="term" value="F:oxidoreductase activity, acting on the CH-OH group of donors, NAD or NADP as acceptor"/>
    <property type="evidence" value="ECO:0007669"/>
    <property type="project" value="InterPro"/>
</dbReference>
<accession>A0A9P8MY06</accession>
<dbReference type="GO" id="GO:0051287">
    <property type="term" value="F:NAD binding"/>
    <property type="evidence" value="ECO:0007669"/>
    <property type="project" value="InterPro"/>
</dbReference>
<dbReference type="Proteomes" id="UP000824596">
    <property type="component" value="Unassembled WGS sequence"/>
</dbReference>
<feature type="domain" description="UDP-glucose/GDP-mannose dehydrogenase N-terminal" evidence="4">
    <location>
        <begin position="50"/>
        <end position="200"/>
    </location>
</feature>
<evidence type="ECO:0000259" key="4">
    <source>
        <dbReference type="Pfam" id="PF03721"/>
    </source>
</evidence>
<dbReference type="GO" id="GO:0016628">
    <property type="term" value="F:oxidoreductase activity, acting on the CH-CH group of donors, NAD or NADP as acceptor"/>
    <property type="evidence" value="ECO:0007669"/>
    <property type="project" value="InterPro"/>
</dbReference>
<dbReference type="PIRSF" id="PIRSF500136">
    <property type="entry name" value="UDP_ManNAc_DH"/>
    <property type="match status" value="1"/>
</dbReference>
<comment type="caution">
    <text evidence="5">The sequence shown here is derived from an EMBL/GenBank/DDBJ whole genome shotgun (WGS) entry which is preliminary data.</text>
</comment>
<dbReference type="InterPro" id="IPR036291">
    <property type="entry name" value="NAD(P)-bd_dom_sf"/>
</dbReference>
<dbReference type="InterPro" id="IPR028359">
    <property type="entry name" value="UDP_ManNAc/GlcNAc_DH"/>
</dbReference>
<dbReference type="PIRSF" id="PIRSF000124">
    <property type="entry name" value="UDPglc_GDPman_dh"/>
    <property type="match status" value="1"/>
</dbReference>
<dbReference type="OrthoDB" id="5059218at2759"/>
<dbReference type="SUPFAM" id="SSF48179">
    <property type="entry name" value="6-phosphogluconate dehydrogenase C-terminal domain-like"/>
    <property type="match status" value="1"/>
</dbReference>
<sequence length="413" mass="45585">MAPVGFTPEALDTVCYMYPHAASRRQPQYEVEHEDRHLNMLLEPPATPLVAVVGVGYVGACLVEVFSREYDTLGYDLSETRINNLKHAFSPNSRVVLTANPQHLEKATHYLISVPTPLLPDKSIDLSCLRDAVQTVAAHARRGSTIVIESSVALGTTRRLLGPLAKHGRHYAGMSPERIDPGRAEPPAHAIPKVVSGLDDVVPGSLDKITQLYGRVFRRLVPVSTPEVAEMTKLYENCQRMICLAYANEMADACMPYNINPFEVCAAASTKPFGYLPFTPGVGVGGPCLPVNPYYLLSTCPFPLLRAASETMSRRPANMAKRAIRQLMVGRFNKTKPRVLVVGVAYKAGQPTITNSPGLDLIRHLSTGTRVVFADPLVSQHRVHQVQRLEDSAWNRESLLDKIKDVAIEWWCK</sequence>
<evidence type="ECO:0000313" key="6">
    <source>
        <dbReference type="Proteomes" id="UP000824596"/>
    </source>
</evidence>
<organism evidence="5 6">
    <name type="scientific">Hirsutella rhossiliensis</name>
    <dbReference type="NCBI Taxonomy" id="111463"/>
    <lineage>
        <taxon>Eukaryota</taxon>
        <taxon>Fungi</taxon>
        <taxon>Dikarya</taxon>
        <taxon>Ascomycota</taxon>
        <taxon>Pezizomycotina</taxon>
        <taxon>Sordariomycetes</taxon>
        <taxon>Hypocreomycetidae</taxon>
        <taxon>Hypocreales</taxon>
        <taxon>Ophiocordycipitaceae</taxon>
        <taxon>Hirsutella</taxon>
    </lineage>
</organism>
<evidence type="ECO:0000313" key="5">
    <source>
        <dbReference type="EMBL" id="KAH0962366.1"/>
    </source>
</evidence>
<dbReference type="InterPro" id="IPR036220">
    <property type="entry name" value="UDP-Glc/GDP-Man_DH_C_sf"/>
</dbReference>
<evidence type="ECO:0000256" key="2">
    <source>
        <dbReference type="PIRNR" id="PIRNR000124"/>
    </source>
</evidence>
<evidence type="ECO:0000259" key="3">
    <source>
        <dbReference type="Pfam" id="PF00984"/>
    </source>
</evidence>
<proteinExistence type="inferred from homology"/>
<protein>
    <submittedName>
        <fullName evidence="5">UDP-glucose/GDP-mannose dehydrogenase family, NAD binding domain-containing protein</fullName>
    </submittedName>
</protein>
<dbReference type="PANTHER" id="PTHR43491">
    <property type="entry name" value="UDP-N-ACETYL-D-MANNOSAMINE DEHYDROGENASE"/>
    <property type="match status" value="1"/>
</dbReference>
<dbReference type="Pfam" id="PF03721">
    <property type="entry name" value="UDPG_MGDP_dh_N"/>
    <property type="match status" value="1"/>
</dbReference>
<feature type="domain" description="UDP-glucose/GDP-mannose dehydrogenase dimerisation" evidence="3">
    <location>
        <begin position="228"/>
        <end position="300"/>
    </location>
</feature>
<dbReference type="RefSeq" id="XP_044719879.1">
    <property type="nucleotide sequence ID" value="XM_044864939.1"/>
</dbReference>
<dbReference type="GeneID" id="68355597"/>
<reference evidence="5" key="1">
    <citation type="submission" date="2021-09" db="EMBL/GenBank/DDBJ databases">
        <title>A high-quality genome of the endoparasitic fungus Hirsutella rhossiliensis with a comparison of Hirsutella genomes reveals transposable elements contributing to genome size variation.</title>
        <authorList>
            <person name="Lin R."/>
            <person name="Jiao Y."/>
            <person name="Sun X."/>
            <person name="Ling J."/>
            <person name="Xie B."/>
            <person name="Cheng X."/>
        </authorList>
    </citation>
    <scope>NUCLEOTIDE SEQUENCE</scope>
    <source>
        <strain evidence="5">HR02</strain>
    </source>
</reference>
<dbReference type="GO" id="GO:0000271">
    <property type="term" value="P:polysaccharide biosynthetic process"/>
    <property type="evidence" value="ECO:0007669"/>
    <property type="project" value="InterPro"/>
</dbReference>
<dbReference type="NCBIfam" id="TIGR03026">
    <property type="entry name" value="NDP-sugDHase"/>
    <property type="match status" value="1"/>
</dbReference>
<dbReference type="Gene3D" id="3.40.50.720">
    <property type="entry name" value="NAD(P)-binding Rossmann-like Domain"/>
    <property type="match status" value="2"/>
</dbReference>
<dbReference type="PANTHER" id="PTHR43491:SF2">
    <property type="entry name" value="UDP-N-ACETYL-D-MANNOSAMINE DEHYDROGENASE"/>
    <property type="match status" value="1"/>
</dbReference>
<comment type="similarity">
    <text evidence="1 2">Belongs to the UDP-glucose/GDP-mannose dehydrogenase family.</text>
</comment>
<dbReference type="InterPro" id="IPR008927">
    <property type="entry name" value="6-PGluconate_DH-like_C_sf"/>
</dbReference>
<gene>
    <name evidence="5" type="ORF">HRG_06468</name>
</gene>
<dbReference type="EMBL" id="JAIZPD010000006">
    <property type="protein sequence ID" value="KAH0962366.1"/>
    <property type="molecule type" value="Genomic_DNA"/>
</dbReference>
<dbReference type="AlphaFoldDB" id="A0A9P8MY06"/>
<evidence type="ECO:0000256" key="1">
    <source>
        <dbReference type="ARBA" id="ARBA00006601"/>
    </source>
</evidence>
<keyword evidence="6" id="KW-1185">Reference proteome</keyword>
<dbReference type="InterPro" id="IPR017476">
    <property type="entry name" value="UDP-Glc/GDP-Man"/>
</dbReference>